<feature type="transmembrane region" description="Helical" evidence="1">
    <location>
        <begin position="245"/>
        <end position="264"/>
    </location>
</feature>
<evidence type="ECO:0000256" key="2">
    <source>
        <dbReference type="SAM" id="SignalP"/>
    </source>
</evidence>
<evidence type="ECO:0000313" key="3">
    <source>
        <dbReference type="EMBL" id="EGD48311.1"/>
    </source>
</evidence>
<gene>
    <name evidence="3" type="ORF">Cpap_2463</name>
</gene>
<dbReference type="OrthoDB" id="1706904at2"/>
<keyword evidence="1" id="KW-0472">Membrane</keyword>
<dbReference type="Proteomes" id="UP000003860">
    <property type="component" value="Unassembled WGS sequence"/>
</dbReference>
<keyword evidence="1" id="KW-0812">Transmembrane</keyword>
<name>F1TBA7_9FIRM</name>
<reference evidence="3" key="2">
    <citation type="submission" date="2011-01" db="EMBL/GenBank/DDBJ databases">
        <title>The Non-contiguous Finished genome of Clostridium papyrosolvens.</title>
        <authorList>
            <person name="Lucas S."/>
            <person name="Copeland A."/>
            <person name="Lapidus A."/>
            <person name="Cheng J.-F."/>
            <person name="Goodwin L."/>
            <person name="Pitluck S."/>
            <person name="Misra M."/>
            <person name="Chertkov O."/>
            <person name="Detter J.C."/>
            <person name="Han C."/>
            <person name="Tapia R."/>
            <person name="Land M."/>
            <person name="Hauser L."/>
            <person name="Kyrpides N."/>
            <person name="Ivanova N."/>
            <person name="Pagani I."/>
            <person name="Mouttaki H."/>
            <person name="He Z."/>
            <person name="Zhou J."/>
            <person name="Hemme C.L."/>
            <person name="Woyke T."/>
        </authorList>
    </citation>
    <scope>NUCLEOTIDE SEQUENCE [LARGE SCALE GENOMIC DNA]</scope>
    <source>
        <strain evidence="3">DSM 2782</strain>
    </source>
</reference>
<feature type="chain" id="PRO_5003271157" evidence="2">
    <location>
        <begin position="27"/>
        <end position="295"/>
    </location>
</feature>
<comment type="caution">
    <text evidence="3">The sequence shown here is derived from an EMBL/GenBank/DDBJ whole genome shotgun (WGS) entry which is preliminary data.</text>
</comment>
<dbReference type="STRING" id="588581.Cpap_2463"/>
<feature type="transmembrane region" description="Helical" evidence="1">
    <location>
        <begin position="276"/>
        <end position="294"/>
    </location>
</feature>
<proteinExistence type="predicted"/>
<dbReference type="eggNOG" id="ENOG5032UDP">
    <property type="taxonomic scope" value="Bacteria"/>
</dbReference>
<dbReference type="AlphaFoldDB" id="F1TBA7"/>
<evidence type="ECO:0000313" key="4">
    <source>
        <dbReference type="Proteomes" id="UP000003860"/>
    </source>
</evidence>
<dbReference type="EMBL" id="ACXX02000004">
    <property type="protein sequence ID" value="EGD48311.1"/>
    <property type="molecule type" value="Genomic_DNA"/>
</dbReference>
<feature type="transmembrane region" description="Helical" evidence="1">
    <location>
        <begin position="212"/>
        <end position="233"/>
    </location>
</feature>
<feature type="transmembrane region" description="Helical" evidence="1">
    <location>
        <begin position="185"/>
        <end position="205"/>
    </location>
</feature>
<keyword evidence="4" id="KW-1185">Reference proteome</keyword>
<evidence type="ECO:0000256" key="1">
    <source>
        <dbReference type="SAM" id="Phobius"/>
    </source>
</evidence>
<keyword evidence="1" id="KW-1133">Transmembrane helix</keyword>
<accession>F1TBA7</accession>
<dbReference type="RefSeq" id="WP_004618404.1">
    <property type="nucleotide sequence ID" value="NZ_ACXX02000004.1"/>
</dbReference>
<keyword evidence="2" id="KW-0732">Signal</keyword>
<organism evidence="3 4">
    <name type="scientific">Ruminiclostridium papyrosolvens DSM 2782</name>
    <dbReference type="NCBI Taxonomy" id="588581"/>
    <lineage>
        <taxon>Bacteria</taxon>
        <taxon>Bacillati</taxon>
        <taxon>Bacillota</taxon>
        <taxon>Clostridia</taxon>
        <taxon>Eubacteriales</taxon>
        <taxon>Oscillospiraceae</taxon>
        <taxon>Ruminiclostridium</taxon>
    </lineage>
</organism>
<reference evidence="3" key="1">
    <citation type="submission" date="2009-07" db="EMBL/GenBank/DDBJ databases">
        <authorList>
            <consortium name="US DOE Joint Genome Institute (JGI-PGF)"/>
            <person name="Lucas S."/>
            <person name="Copeland A."/>
            <person name="Lapidus A."/>
            <person name="Glavina del Rio T."/>
            <person name="Tice H."/>
            <person name="Bruce D."/>
            <person name="Goodwin L."/>
            <person name="Pitluck S."/>
            <person name="Larimer F."/>
            <person name="Land M.L."/>
            <person name="Mouttaki H."/>
            <person name="He Z."/>
            <person name="Zhou J."/>
            <person name="Hemme C.L."/>
        </authorList>
    </citation>
    <scope>NUCLEOTIDE SEQUENCE</scope>
    <source>
        <strain evidence="3">DSM 2782</strain>
    </source>
</reference>
<protein>
    <submittedName>
        <fullName evidence="3">Uncharacterized protein</fullName>
    </submittedName>
</protein>
<feature type="signal peptide" evidence="2">
    <location>
        <begin position="1"/>
        <end position="26"/>
    </location>
</feature>
<sequence length="295" mass="33599">MVKMKKYIILLLMFVMFIFSYSTVNADSGPKPTLEITVINPEDSSYYLDLLGKEGEYGYFEETDGNEKYDNMHDQPIYKYNKDGWKAIHMRTWLLNGKLTGDPAEKDKNGKVLTMKHSFGYVGVPQKFKIIIQKSDGTIQVSDIIRNGYFNAHVKYDMKTNQVLSVSGNILRNGAKLGKEFLKDYLVRLLLTLIIEVFLAIPFFYSKPKRLVLIAVVNIITQTFLTIAMLFNYPFMSNMPFNTGYLAVLAIGEVLVFLAEYLIYVKLFGKEEKIQIAAYTLIANAVSIAAGFIML</sequence>